<keyword evidence="4" id="KW-1185">Reference proteome</keyword>
<feature type="domain" description="Dinitrogenase iron-molybdenum cofactor biosynthesis" evidence="2">
    <location>
        <begin position="14"/>
        <end position="106"/>
    </location>
</feature>
<gene>
    <name evidence="3" type="ordered locus">Aboo_0827</name>
</gene>
<evidence type="ECO:0000313" key="4">
    <source>
        <dbReference type="Proteomes" id="UP000001400"/>
    </source>
</evidence>
<dbReference type="SUPFAM" id="SSF53146">
    <property type="entry name" value="Nitrogenase accessory factor-like"/>
    <property type="match status" value="1"/>
</dbReference>
<dbReference type="Gene3D" id="3.30.420.130">
    <property type="entry name" value="Dinitrogenase iron-molybdenum cofactor biosynthesis domain"/>
    <property type="match status" value="1"/>
</dbReference>
<accession>B5IAK6</accession>
<dbReference type="CDD" id="cd00851">
    <property type="entry name" value="MTH1175"/>
    <property type="match status" value="1"/>
</dbReference>
<dbReference type="InterPro" id="IPR033913">
    <property type="entry name" value="MTH1175_dom"/>
</dbReference>
<dbReference type="PANTHER" id="PTHR33937:SF2">
    <property type="entry name" value="DINITROGENASE IRON-MOLYBDENUM COFACTOR BIOSYNTHESIS DOMAIN-CONTAINING PROTEIN"/>
    <property type="match status" value="1"/>
</dbReference>
<dbReference type="STRING" id="439481.Aboo_0827"/>
<dbReference type="HOGENOM" id="CLU_104194_0_1_2"/>
<dbReference type="Pfam" id="PF02579">
    <property type="entry name" value="Nitro_FeMo-Co"/>
    <property type="match status" value="1"/>
</dbReference>
<dbReference type="InterPro" id="IPR003731">
    <property type="entry name" value="Di-Nase_FeMo-co_biosynth"/>
</dbReference>
<dbReference type="InterPro" id="IPR036105">
    <property type="entry name" value="DiNase_FeMo-co_biosyn_sf"/>
</dbReference>
<dbReference type="EMBL" id="CP001941">
    <property type="protein sequence ID" value="ADD08636.1"/>
    <property type="molecule type" value="Genomic_DNA"/>
</dbReference>
<feature type="region of interest" description="Disordered" evidence="1">
    <location>
        <begin position="116"/>
        <end position="144"/>
    </location>
</feature>
<dbReference type="GeneID" id="8827777"/>
<dbReference type="InterPro" id="IPR051840">
    <property type="entry name" value="NifX/NifY_domain"/>
</dbReference>
<protein>
    <submittedName>
        <fullName evidence="3">Dinitrogenase iron-molybdenum cofactor biosynthesis protein</fullName>
    </submittedName>
</protein>
<organism evidence="3 4">
    <name type="scientific">Aciduliprofundum boonei (strain DSM 19572 / T469)</name>
    <dbReference type="NCBI Taxonomy" id="439481"/>
    <lineage>
        <taxon>Archaea</taxon>
        <taxon>Methanobacteriati</taxon>
        <taxon>Thermoplasmatota</taxon>
        <taxon>DHVE2 group</taxon>
        <taxon>Candidatus Aciduliprofundum</taxon>
    </lineage>
</organism>
<dbReference type="PANTHER" id="PTHR33937">
    <property type="entry name" value="IRON-MOLYBDENUM PROTEIN-RELATED-RELATED"/>
    <property type="match status" value="1"/>
</dbReference>
<proteinExistence type="predicted"/>
<feature type="compositionally biased region" description="Basic and acidic residues" evidence="1">
    <location>
        <begin position="133"/>
        <end position="144"/>
    </location>
</feature>
<sequence length="144" mass="14518">MKICVASDSNGGLEDTVSMQFGRCPAFTVVETEGNSIKNVYVIPNPGAAAASGAGMQAGQTVVNEGCKVLIAGAIGPNSAQVLSMGGVEMYTSPPVKIGDAVNMYLQGNLAPAQPVGGPGMGRGMGRGRGRGMGRDMGRGRGGW</sequence>
<dbReference type="KEGG" id="abi:Aboo_0827"/>
<reference evidence="3" key="1">
    <citation type="submission" date="2010-02" db="EMBL/GenBank/DDBJ databases">
        <title>Complete sequence of Aciduliprofundum boonei T469.</title>
        <authorList>
            <consortium name="US DOE Joint Genome Institute"/>
            <person name="Lucas S."/>
            <person name="Copeland A."/>
            <person name="Lapidus A."/>
            <person name="Cheng J.-F."/>
            <person name="Bruce D."/>
            <person name="Goodwin L."/>
            <person name="Pitluck S."/>
            <person name="Saunders E."/>
            <person name="Detter J.C."/>
            <person name="Han C."/>
            <person name="Tapia R."/>
            <person name="Land M."/>
            <person name="Hauser L."/>
            <person name="Kyrpides N."/>
            <person name="Mikhailova N."/>
            <person name="Flores G."/>
            <person name="Reysenbach A.-L."/>
            <person name="Woyke T."/>
        </authorList>
    </citation>
    <scope>NUCLEOTIDE SEQUENCE</scope>
    <source>
        <strain evidence="3">T469</strain>
    </source>
</reference>
<evidence type="ECO:0000313" key="3">
    <source>
        <dbReference type="EMBL" id="ADD08636.1"/>
    </source>
</evidence>
<dbReference type="OrthoDB" id="25911at2157"/>
<dbReference type="eggNOG" id="arCOG02734">
    <property type="taxonomic scope" value="Archaea"/>
</dbReference>
<dbReference type="Proteomes" id="UP000001400">
    <property type="component" value="Chromosome"/>
</dbReference>
<dbReference type="AlphaFoldDB" id="B5IAK6"/>
<dbReference type="RefSeq" id="WP_008082488.1">
    <property type="nucleotide sequence ID" value="NC_013926.1"/>
</dbReference>
<evidence type="ECO:0000259" key="2">
    <source>
        <dbReference type="Pfam" id="PF02579"/>
    </source>
</evidence>
<name>B5IAK6_ACIB4</name>
<evidence type="ECO:0000256" key="1">
    <source>
        <dbReference type="SAM" id="MobiDB-lite"/>
    </source>
</evidence>